<dbReference type="Proteomes" id="UP000663848">
    <property type="component" value="Unassembled WGS sequence"/>
</dbReference>
<comment type="caution">
    <text evidence="1">The sequence shown here is derived from an EMBL/GenBank/DDBJ whole genome shotgun (WGS) entry which is preliminary data.</text>
</comment>
<dbReference type="Proteomes" id="UP000663873">
    <property type="component" value="Unassembled WGS sequence"/>
</dbReference>
<evidence type="ECO:0000313" key="1">
    <source>
        <dbReference type="EMBL" id="CAF4982197.1"/>
    </source>
</evidence>
<dbReference type="AlphaFoldDB" id="A0A821ZM86"/>
<accession>A0A821ZM86</accession>
<dbReference type="EMBL" id="CAJOBR010070721">
    <property type="protein sequence ID" value="CAF5098731.1"/>
    <property type="molecule type" value="Genomic_DNA"/>
</dbReference>
<keyword evidence="3" id="KW-1185">Reference proteome</keyword>
<protein>
    <submittedName>
        <fullName evidence="1">Uncharacterized protein</fullName>
    </submittedName>
</protein>
<organism evidence="1 3">
    <name type="scientific">Rotaria socialis</name>
    <dbReference type="NCBI Taxonomy" id="392032"/>
    <lineage>
        <taxon>Eukaryota</taxon>
        <taxon>Metazoa</taxon>
        <taxon>Spiralia</taxon>
        <taxon>Gnathifera</taxon>
        <taxon>Rotifera</taxon>
        <taxon>Eurotatoria</taxon>
        <taxon>Bdelloidea</taxon>
        <taxon>Philodinida</taxon>
        <taxon>Philodinidae</taxon>
        <taxon>Rotaria</taxon>
    </lineage>
</organism>
<dbReference type="EMBL" id="CAJOBP010103334">
    <property type="protein sequence ID" value="CAF4982197.1"/>
    <property type="molecule type" value="Genomic_DNA"/>
</dbReference>
<feature type="non-terminal residue" evidence="1">
    <location>
        <position position="66"/>
    </location>
</feature>
<name>A0A821ZM86_9BILA</name>
<sequence length="66" mass="7860">MDIETKQRISKMNKIFNCLEHGHSITQDIHQQLFLHYDDIQLKPIQFLFDGTLIKPMVSMKSNLTW</sequence>
<reference evidence="1" key="1">
    <citation type="submission" date="2021-02" db="EMBL/GenBank/DDBJ databases">
        <authorList>
            <person name="Nowell W R."/>
        </authorList>
    </citation>
    <scope>NUCLEOTIDE SEQUENCE</scope>
</reference>
<gene>
    <name evidence="2" type="ORF">QYT958_LOCUS44723</name>
    <name evidence="1" type="ORF">UJA718_LOCUS49373</name>
</gene>
<evidence type="ECO:0000313" key="3">
    <source>
        <dbReference type="Proteomes" id="UP000663873"/>
    </source>
</evidence>
<evidence type="ECO:0000313" key="2">
    <source>
        <dbReference type="EMBL" id="CAF5098731.1"/>
    </source>
</evidence>
<proteinExistence type="predicted"/>